<proteinExistence type="predicted"/>
<protein>
    <submittedName>
        <fullName evidence="2">Uncharacterized protein</fullName>
    </submittedName>
</protein>
<organism evidence="2 3">
    <name type="scientific">Pseudomonas azotoformans</name>
    <dbReference type="NCBI Taxonomy" id="47878"/>
    <lineage>
        <taxon>Bacteria</taxon>
        <taxon>Pseudomonadati</taxon>
        <taxon>Pseudomonadota</taxon>
        <taxon>Gammaproteobacteria</taxon>
        <taxon>Pseudomonadales</taxon>
        <taxon>Pseudomonadaceae</taxon>
        <taxon>Pseudomonas</taxon>
    </lineage>
</organism>
<evidence type="ECO:0000313" key="2">
    <source>
        <dbReference type="EMBL" id="RXE46344.1"/>
    </source>
</evidence>
<comment type="caution">
    <text evidence="2">The sequence shown here is derived from an EMBL/GenBank/DDBJ whole genome shotgun (WGS) entry which is preliminary data.</text>
</comment>
<keyword evidence="1" id="KW-0732">Signal</keyword>
<evidence type="ECO:0000256" key="1">
    <source>
        <dbReference type="SAM" id="SignalP"/>
    </source>
</evidence>
<dbReference type="EMBL" id="MZZJ01000018">
    <property type="protein sequence ID" value="RXE46344.1"/>
    <property type="molecule type" value="Genomic_DNA"/>
</dbReference>
<feature type="chain" id="PRO_5020535424" evidence="1">
    <location>
        <begin position="25"/>
        <end position="108"/>
    </location>
</feature>
<dbReference type="AlphaFoldDB" id="A0A4Q0HDF4"/>
<dbReference type="Proteomes" id="UP000290481">
    <property type="component" value="Unassembled WGS sequence"/>
</dbReference>
<name>A0A4Q0HDF4_PSEAZ</name>
<sequence>MNGRYAAVLSASLLWASTMPSASAEEYRKVTLVTDTVLCFERADWDTIVAASIDEDADQAQRLLDGGKCRMLDKPMRVSYLDPASGGNALIQLPSGKTAYTSQNFIKK</sequence>
<accession>A0A4Q0HDF4</accession>
<gene>
    <name evidence="2" type="ORF">B4O85_28040</name>
</gene>
<feature type="signal peptide" evidence="1">
    <location>
        <begin position="1"/>
        <end position="24"/>
    </location>
</feature>
<reference evidence="2 3" key="1">
    <citation type="submission" date="2017-03" db="EMBL/GenBank/DDBJ databases">
        <title>Pseudomonas azotoformans: Salt tolerant bacteria having multiple plant growth promoting attributes.</title>
        <authorList>
            <person name="Srivastava A.K."/>
            <person name="Sharma A."/>
            <person name="Srivastava A.K."/>
            <person name="Jamali H."/>
            <person name="Yadav J."/>
            <person name="Srivastava R."/>
            <person name="Kashyap P.L."/>
            <person name="Chakdar H."/>
            <person name="Saxena A.K."/>
        </authorList>
    </citation>
    <scope>NUCLEOTIDE SEQUENCE [LARGE SCALE GENOMIC DNA]</scope>
    <source>
        <strain evidence="2 3">SC 14</strain>
    </source>
</reference>
<evidence type="ECO:0000313" key="3">
    <source>
        <dbReference type="Proteomes" id="UP000290481"/>
    </source>
</evidence>